<comment type="similarity">
    <text evidence="3">Belongs to the glycosyl hydrolase 130 family.</text>
</comment>
<keyword evidence="2" id="KW-0808">Transferase</keyword>
<keyword evidence="1" id="KW-0328">Glycosyltransferase</keyword>
<organism evidence="4 5">
    <name type="scientific">Candidatus Nomurabacteria bacterium GW2011_GWE1_35_16</name>
    <dbReference type="NCBI Taxonomy" id="1618761"/>
    <lineage>
        <taxon>Bacteria</taxon>
        <taxon>Candidatus Nomuraibacteriota</taxon>
    </lineage>
</organism>
<dbReference type="Proteomes" id="UP000034952">
    <property type="component" value="Unassembled WGS sequence"/>
</dbReference>
<dbReference type="Pfam" id="PF04041">
    <property type="entry name" value="Glyco_hydro_130"/>
    <property type="match status" value="1"/>
</dbReference>
<keyword evidence="4" id="KW-0326">Glycosidase</keyword>
<dbReference type="GO" id="GO:0016798">
    <property type="term" value="F:hydrolase activity, acting on glycosyl bonds"/>
    <property type="evidence" value="ECO:0007669"/>
    <property type="project" value="UniProtKB-KW"/>
</dbReference>
<dbReference type="PATRIC" id="fig|1618761.3.peg.605"/>
<accession>A0A0G0B9F8</accession>
<gene>
    <name evidence="4" type="ORF">UR64_C0013G0012</name>
</gene>
<dbReference type="InterPro" id="IPR023296">
    <property type="entry name" value="Glyco_hydro_beta-prop_sf"/>
</dbReference>
<evidence type="ECO:0000313" key="5">
    <source>
        <dbReference type="Proteomes" id="UP000034952"/>
    </source>
</evidence>
<keyword evidence="4" id="KW-0378">Hydrolase</keyword>
<dbReference type="CDD" id="cd18614">
    <property type="entry name" value="GH130"/>
    <property type="match status" value="1"/>
</dbReference>
<protein>
    <submittedName>
        <fullName evidence="4">Glycosidase-related protein</fullName>
    </submittedName>
</protein>
<comment type="caution">
    <text evidence="4">The sequence shown here is derived from an EMBL/GenBank/DDBJ whole genome shotgun (WGS) entry which is preliminary data.</text>
</comment>
<dbReference type="EMBL" id="LBPY01000013">
    <property type="protein sequence ID" value="KKP66053.1"/>
    <property type="molecule type" value="Genomic_DNA"/>
</dbReference>
<dbReference type="AlphaFoldDB" id="A0A0G0B9F8"/>
<proteinExistence type="inferred from homology"/>
<dbReference type="PANTHER" id="PTHR34106:SF5">
    <property type="entry name" value="GLYCOSIDASE"/>
    <property type="match status" value="1"/>
</dbReference>
<dbReference type="InterPro" id="IPR007184">
    <property type="entry name" value="Mannoside_phosphorylase"/>
</dbReference>
<evidence type="ECO:0000313" key="4">
    <source>
        <dbReference type="EMBL" id="KKP66053.1"/>
    </source>
</evidence>
<dbReference type="Gene3D" id="2.115.10.20">
    <property type="entry name" value="Glycosyl hydrolase domain, family 43"/>
    <property type="match status" value="1"/>
</dbReference>
<dbReference type="SUPFAM" id="SSF75005">
    <property type="entry name" value="Arabinanase/levansucrase/invertase"/>
    <property type="match status" value="1"/>
</dbReference>
<evidence type="ECO:0000256" key="3">
    <source>
        <dbReference type="ARBA" id="ARBA00024356"/>
    </source>
</evidence>
<dbReference type="GO" id="GO:0016757">
    <property type="term" value="F:glycosyltransferase activity"/>
    <property type="evidence" value="ECO:0007669"/>
    <property type="project" value="UniProtKB-KW"/>
</dbReference>
<evidence type="ECO:0000256" key="2">
    <source>
        <dbReference type="ARBA" id="ARBA00022679"/>
    </source>
</evidence>
<dbReference type="PANTHER" id="PTHR34106">
    <property type="entry name" value="GLYCOSIDASE"/>
    <property type="match status" value="1"/>
</dbReference>
<name>A0A0G0B9F8_9BACT</name>
<reference evidence="4 5" key="1">
    <citation type="journal article" date="2015" name="Nature">
        <title>rRNA introns, odd ribosomes, and small enigmatic genomes across a large radiation of phyla.</title>
        <authorList>
            <person name="Brown C.T."/>
            <person name="Hug L.A."/>
            <person name="Thomas B.C."/>
            <person name="Sharon I."/>
            <person name="Castelle C.J."/>
            <person name="Singh A."/>
            <person name="Wilkins M.J."/>
            <person name="Williams K.H."/>
            <person name="Banfield J.F."/>
        </authorList>
    </citation>
    <scope>NUCLEOTIDE SEQUENCE [LARGE SCALE GENOMIC DNA]</scope>
</reference>
<sequence length="434" mass="49496">MKVTLFTLKINMEEYKRIKIMEKKKKLITKKVSKKVAKIASVKITASKRKLKVVKVVKKIKPKLKKVLLQKTKKKESAPKKESGIRLKRVAHNPILSPSLYGWESEAAFNPTAVVCGGKVHLFYRALGSDGISRIGYASSNDGINFDTRLTYPVYTAETYEEARKHWPYTSPARLTYSPSLYASGGGWGGCEDPRAVVIDGYVYMTFNVFNGWNSMRVAVVSIKEENLINKKWIWENFAYLSPLGDRQKNWVLFPEKINGKFAIFCNLDKGDPNKVFVAYVNNLDESETPSQNEAPDPQRMPDHEVAWHYRTRSAACSPIKTKDGWLLLYHAMDKKEPNKYKVGALLLDLENPEKVLYRSHHPILEPDLWYENDYKPGIVYANGAVVKDGTLLVYYGGGDKYVCVASVDLQELIDSMKEDKIIKLKNIREIKKI</sequence>
<evidence type="ECO:0000256" key="1">
    <source>
        <dbReference type="ARBA" id="ARBA00022676"/>
    </source>
</evidence>